<keyword evidence="1" id="KW-0732">Signal</keyword>
<gene>
    <name evidence="3" type="ORF">MIT9_P1961</name>
</gene>
<dbReference type="InterPro" id="IPR036779">
    <property type="entry name" value="LysM_dom_sf"/>
</dbReference>
<proteinExistence type="predicted"/>
<name>A0AAU9C113_9GAMM</name>
<accession>A0AAU9C113</accession>
<protein>
    <recommendedName>
        <fullName evidence="2">LysM domain-containing protein</fullName>
    </recommendedName>
</protein>
<dbReference type="SMART" id="SM00257">
    <property type="entry name" value="LysM"/>
    <property type="match status" value="1"/>
</dbReference>
<evidence type="ECO:0000313" key="3">
    <source>
        <dbReference type="EMBL" id="BCX82375.1"/>
    </source>
</evidence>
<dbReference type="Pfam" id="PF01476">
    <property type="entry name" value="LysM"/>
    <property type="match status" value="1"/>
</dbReference>
<keyword evidence="4" id="KW-1185">Reference proteome</keyword>
<evidence type="ECO:0000313" key="4">
    <source>
        <dbReference type="Proteomes" id="UP001321825"/>
    </source>
</evidence>
<dbReference type="InterPro" id="IPR052196">
    <property type="entry name" value="Bact_Kbp"/>
</dbReference>
<dbReference type="PANTHER" id="PTHR34700">
    <property type="entry name" value="POTASSIUM BINDING PROTEIN KBP"/>
    <property type="match status" value="1"/>
</dbReference>
<organism evidence="3 4">
    <name type="scientific">Methylomarinovum caldicuralii</name>
    <dbReference type="NCBI Taxonomy" id="438856"/>
    <lineage>
        <taxon>Bacteria</taxon>
        <taxon>Pseudomonadati</taxon>
        <taxon>Pseudomonadota</taxon>
        <taxon>Gammaproteobacteria</taxon>
        <taxon>Methylococcales</taxon>
        <taxon>Methylothermaceae</taxon>
        <taxon>Methylomarinovum</taxon>
    </lineage>
</organism>
<dbReference type="AlphaFoldDB" id="A0AAU9C113"/>
<feature type="chain" id="PRO_5043818270" description="LysM domain-containing protein" evidence="1">
    <location>
        <begin position="23"/>
        <end position="350"/>
    </location>
</feature>
<dbReference type="KEGG" id="mcau:MIT9_P1961"/>
<evidence type="ECO:0000256" key="1">
    <source>
        <dbReference type="SAM" id="SignalP"/>
    </source>
</evidence>
<dbReference type="SUPFAM" id="SSF54106">
    <property type="entry name" value="LysM domain"/>
    <property type="match status" value="1"/>
</dbReference>
<dbReference type="Gene3D" id="3.10.350.10">
    <property type="entry name" value="LysM domain"/>
    <property type="match status" value="1"/>
</dbReference>
<feature type="domain" description="LysM" evidence="2">
    <location>
        <begin position="33"/>
        <end position="81"/>
    </location>
</feature>
<reference evidence="4" key="1">
    <citation type="journal article" date="2024" name="Int. J. Syst. Evol. Microbiol.">
        <title>Methylomarinovum tepidoasis sp. nov., a moderately thermophilic methanotroph of the family Methylothermaceae isolated from a deep-sea hydrothermal field.</title>
        <authorList>
            <person name="Hirayama H."/>
            <person name="Takaki Y."/>
            <person name="Abe M."/>
            <person name="Miyazaki M."/>
            <person name="Uematsu K."/>
            <person name="Matsui Y."/>
            <person name="Takai K."/>
        </authorList>
    </citation>
    <scope>NUCLEOTIDE SEQUENCE [LARGE SCALE GENOMIC DNA]</scope>
    <source>
        <strain evidence="4">IT-9</strain>
    </source>
</reference>
<dbReference type="PANTHER" id="PTHR34700:SF4">
    <property type="entry name" value="PHAGE-LIKE ELEMENT PBSX PROTEIN XKDP"/>
    <property type="match status" value="1"/>
</dbReference>
<evidence type="ECO:0000259" key="2">
    <source>
        <dbReference type="PROSITE" id="PS51782"/>
    </source>
</evidence>
<dbReference type="EMBL" id="AP024714">
    <property type="protein sequence ID" value="BCX82375.1"/>
    <property type="molecule type" value="Genomic_DNA"/>
</dbReference>
<feature type="signal peptide" evidence="1">
    <location>
        <begin position="1"/>
        <end position="22"/>
    </location>
</feature>
<dbReference type="Proteomes" id="UP001321825">
    <property type="component" value="Chromosome"/>
</dbReference>
<dbReference type="PROSITE" id="PS51782">
    <property type="entry name" value="LYSM"/>
    <property type="match status" value="1"/>
</dbReference>
<dbReference type="InterPro" id="IPR018392">
    <property type="entry name" value="LysM"/>
</dbReference>
<sequence>MHRLRRFCLVLVLGCCIAAIQAAEVPLAADHPQRYTVVKGDTLWDIAARFLKNPWDWPKIWKANPQIKNPHWIYPGDVLVLQFDNGRPYLTLQRGNPPPGVEKLEPAIRERPVTQAIPTIPYEAVRQFLTTPKVVSREELETAPYIISLADNRLIGGSGDTLYVRRFPKNAAEGSYTVFRPDDAIRDPETEEILGYNALYVADSHLRQRGDPAVLEVDRSVREILVGDRLLPVGTAQLALDYYPQPAPKSVRGHIVKVLDGVSQIGQYALVVIDRGTHDGLQKGHVLKVWRHGVKVLDNLERRASEWVTLPDEEEGWVMVFRPFERVSYGIVMKATRAIHLGDLVTAPDA</sequence>
<dbReference type="CDD" id="cd00118">
    <property type="entry name" value="LysM"/>
    <property type="match status" value="1"/>
</dbReference>